<evidence type="ECO:0000313" key="2">
    <source>
        <dbReference type="Proteomes" id="UP000830401"/>
    </source>
</evidence>
<reference evidence="1" key="1">
    <citation type="submission" date="2022-04" db="EMBL/GenBank/DDBJ databases">
        <title>Hymenobacter sp. isolated from the air.</title>
        <authorList>
            <person name="Won M."/>
            <person name="Lee C.-M."/>
            <person name="Woen H.-Y."/>
            <person name="Kwon S.-W."/>
        </authorList>
    </citation>
    <scope>NUCLEOTIDE SEQUENCE</scope>
    <source>
        <strain evidence="1">5420S-77</strain>
        <plasmid evidence="1">unnamed3</plasmid>
    </source>
</reference>
<gene>
    <name evidence="1" type="ORF">MUN86_25985</name>
</gene>
<proteinExistence type="predicted"/>
<dbReference type="EMBL" id="CP095064">
    <property type="protein sequence ID" value="UOQ69167.1"/>
    <property type="molecule type" value="Genomic_DNA"/>
</dbReference>
<geneLocation type="plasmid" evidence="1 2">
    <name>unnamed3</name>
</geneLocation>
<dbReference type="RefSeq" id="WP_245126921.1">
    <property type="nucleotide sequence ID" value="NZ_CP095064.1"/>
</dbReference>
<organism evidence="1 2">
    <name type="scientific">Hymenobacter volaticus</name>
    <dbReference type="NCBI Taxonomy" id="2932254"/>
    <lineage>
        <taxon>Bacteria</taxon>
        <taxon>Pseudomonadati</taxon>
        <taxon>Bacteroidota</taxon>
        <taxon>Cytophagia</taxon>
        <taxon>Cytophagales</taxon>
        <taxon>Hymenobacteraceae</taxon>
        <taxon>Hymenobacter</taxon>
    </lineage>
</organism>
<sequence length="714" mass="80260">MPLGKWGLREPESGQMVTEDITPEKAAHQFSEYEGELLRALLAGYGRKAYQVLEPRYPGFTEQVLALLLPPPVPRVTKPRPVGYDLGRMLQAYGARLVFEDGESPGMATARLGFADPAVPVAAPTDEELVLASVVLFAGQLDLTQWLTQVAACEPARELAQLFGALVRGELHESSWSGLIPRLLGSERSQRKLRARLAGQAWPLNLLLSLLGEAYAAPDRLTGLYEQMRSLHLLKATLDQLPPGAADPPAPRGAWLAAIMDGLDYLALQAETQGHPHASIRFAQESVVALQLLPILRDPGLAEAWLSRVEAQQYCYSWHSLSPSQPLEKNMVWGYVAYVCSVRLVAEAFSEAAGEWYLQGRVRNQLWSATWHALEGLRQGLRLCYALAQQHGLTSEEDQRSQGLLLKSLLDHYLQAQRKLVAMIDRNQQKDDLSLWAQTLLDAEPLPWERTQVGGDMQRAEAVRTELHKILLASGYGYNADVHKRLAELVASLTEEVVLSSRSKTGWQAYTPDYCMEEDQVFHDVLAELLWQEYVGRLRAQYADDGTPVIPPPAQELSATEERAYYAAYAQAHPKEFTPSGVLNLAPRLRSLAECRAEYEFLLDQPSLPTRTHTLQKLLQEPFTTHLVEREFAPSIDPPVGGYRLHWRYEFCHQYPDPLGSWGQQLGLLLSRVCLNEAWDTGFFFYDVDYNQYALGNVMVVRKQQGRWVLQRED</sequence>
<name>A0ABY4GE91_9BACT</name>
<keyword evidence="2" id="KW-1185">Reference proteome</keyword>
<protein>
    <submittedName>
        <fullName evidence="1">Uncharacterized protein</fullName>
    </submittedName>
</protein>
<dbReference type="Proteomes" id="UP000830401">
    <property type="component" value="Plasmid unnamed3"/>
</dbReference>
<accession>A0ABY4GE91</accession>
<evidence type="ECO:0000313" key="1">
    <source>
        <dbReference type="EMBL" id="UOQ69167.1"/>
    </source>
</evidence>
<keyword evidence="1" id="KW-0614">Plasmid</keyword>